<dbReference type="EMBL" id="LK052886">
    <property type="protein sequence ID" value="CDR37537.1"/>
    <property type="molecule type" value="Genomic_DNA"/>
</dbReference>
<proteinExistence type="predicted"/>
<accession>A0A061AQC1</accession>
<organism evidence="2">
    <name type="scientific">Cyberlindnera fabianii</name>
    <name type="common">Yeast</name>
    <name type="synonym">Hansenula fabianii</name>
    <dbReference type="NCBI Taxonomy" id="36022"/>
    <lineage>
        <taxon>Eukaryota</taxon>
        <taxon>Fungi</taxon>
        <taxon>Dikarya</taxon>
        <taxon>Ascomycota</taxon>
        <taxon>Saccharomycotina</taxon>
        <taxon>Saccharomycetes</taxon>
        <taxon>Phaffomycetales</taxon>
        <taxon>Phaffomycetaceae</taxon>
        <taxon>Cyberlindnera</taxon>
    </lineage>
</organism>
<feature type="region of interest" description="Disordered" evidence="1">
    <location>
        <begin position="426"/>
        <end position="451"/>
    </location>
</feature>
<evidence type="ECO:0000313" key="2">
    <source>
        <dbReference type="EMBL" id="CDR37537.1"/>
    </source>
</evidence>
<name>A0A061AQC1_CYBFA</name>
<evidence type="ECO:0000256" key="1">
    <source>
        <dbReference type="SAM" id="MobiDB-lite"/>
    </source>
</evidence>
<protein>
    <submittedName>
        <fullName evidence="2">CYFA0S01e11672g1_1</fullName>
    </submittedName>
</protein>
<feature type="compositionally biased region" description="Polar residues" evidence="1">
    <location>
        <begin position="440"/>
        <end position="451"/>
    </location>
</feature>
<dbReference type="VEuPathDB" id="FungiDB:BON22_0330"/>
<reference evidence="2" key="1">
    <citation type="journal article" date="2014" name="Genome Announc.">
        <title>Genome sequence of the yeast Cyberlindnera fabianii (Hansenula fabianii).</title>
        <authorList>
            <person name="Freel K.C."/>
            <person name="Sarilar V."/>
            <person name="Neuveglise C."/>
            <person name="Devillers H."/>
            <person name="Friedrich A."/>
            <person name="Schacherer J."/>
        </authorList>
    </citation>
    <scope>NUCLEOTIDE SEQUENCE</scope>
    <source>
        <strain evidence="2">YJS4271</strain>
    </source>
</reference>
<sequence>MDRGVIPHFNTNARMLEACAARKPSKSTLKYTRAEIRLDGGSEGKVFFPGETVSGEFVLFKTKETKVIKDIYFNDLEIKFENRFKTVLGADATFFCMEDNPPFESLPRFAINPDKYPFESCSFPFSFTIPESHLEDTCVDGHPMHRNIVPSYGCPSLCGESFHATEVAGLTPTKSEALDRLRDLPFNQFTNYYTISCKVKQNIKGIDRPYVVFARSMLINVQSNFTPLPTRIDYSPIDLGAYYSIGDVNQAGELCIHKSVQLKSNCTSTGSVTVSSLLPSALGPDQTSSFPIDMKFVPQAGCTPPRITSTIELQQFTVQSAACMPPMACSPYLPFNDVPSFNTTKNNGKPVLFQRIQTIPQESTCLTTSEWTPDYDDPDAYTLHGQVSIPSVKKDSVLTSTFHSCHIQNIYCLTVTLAFDQENELQNSEQDKEKQKPKSRNNSLGSLLSIKRTPSSETTASRYNLVERNQVRLVIPMTVV</sequence>
<gene>
    <name evidence="2" type="ORF">CYFA0S_01e11672g</name>
</gene>
<dbReference type="AlphaFoldDB" id="A0A061AQC1"/>
<dbReference type="OrthoDB" id="10538188at2759"/>